<proteinExistence type="predicted"/>
<dbReference type="InterPro" id="IPR036291">
    <property type="entry name" value="NAD(P)-bd_dom_sf"/>
</dbReference>
<dbReference type="InterPro" id="IPR016040">
    <property type="entry name" value="NAD(P)-bd_dom"/>
</dbReference>
<dbReference type="STRING" id="1834181.A5880_002141"/>
<evidence type="ECO:0000313" key="4">
    <source>
        <dbReference type="Proteomes" id="UP000195139"/>
    </source>
</evidence>
<evidence type="ECO:0000313" key="3">
    <source>
        <dbReference type="EMBL" id="OTO07871.1"/>
    </source>
</evidence>
<dbReference type="GO" id="GO:0044877">
    <property type="term" value="F:protein-containing complex binding"/>
    <property type="evidence" value="ECO:0007669"/>
    <property type="project" value="TreeGrafter"/>
</dbReference>
<protein>
    <recommendedName>
        <fullName evidence="1">NAD(P)-binding domain-containing protein</fullName>
    </recommendedName>
</protein>
<reference evidence="3" key="1">
    <citation type="submission" date="2017-05" db="EMBL/GenBank/DDBJ databases">
        <title>The Genome Sequence of Enterococcus sp. 4G2_DIV0659.</title>
        <authorList>
            <consortium name="The Broad Institute Genomics Platform"/>
            <consortium name="The Broad Institute Genomic Center for Infectious Diseases"/>
            <person name="Earl A."/>
            <person name="Manson A."/>
            <person name="Schwartman J."/>
            <person name="Gilmore M."/>
            <person name="Abouelleil A."/>
            <person name="Cao P."/>
            <person name="Chapman S."/>
            <person name="Cusick C."/>
            <person name="Shea T."/>
            <person name="Young S."/>
            <person name="Neafsey D."/>
            <person name="Nusbaum C."/>
            <person name="Birren B."/>
        </authorList>
    </citation>
    <scope>NUCLEOTIDE SEQUENCE [LARGE SCALE GENOMIC DNA]</scope>
    <source>
        <strain evidence="3">4G2_DIV0659</strain>
    </source>
</reference>
<keyword evidence="4" id="KW-1185">Reference proteome</keyword>
<name>A0A242CCD5_9ENTE</name>
<dbReference type="OrthoDB" id="2216847at2"/>
<dbReference type="Proteomes" id="UP000195139">
    <property type="component" value="Unassembled WGS sequence"/>
</dbReference>
<feature type="domain" description="NAD(P)-binding" evidence="1">
    <location>
        <begin position="7"/>
        <end position="162"/>
    </location>
</feature>
<dbReference type="EMBL" id="NGLE02000001">
    <property type="protein sequence ID" value="MEI5993749.1"/>
    <property type="molecule type" value="Genomic_DNA"/>
</dbReference>
<dbReference type="Gene3D" id="3.40.50.720">
    <property type="entry name" value="NAD(P)-binding Rossmann-like Domain"/>
    <property type="match status" value="1"/>
</dbReference>
<evidence type="ECO:0000259" key="1">
    <source>
        <dbReference type="Pfam" id="PF13460"/>
    </source>
</evidence>
<evidence type="ECO:0000313" key="2">
    <source>
        <dbReference type="EMBL" id="MEI5993749.1"/>
    </source>
</evidence>
<dbReference type="PANTHER" id="PTHR12126">
    <property type="entry name" value="NADH-UBIQUINONE OXIDOREDUCTASE 39 KDA SUBUNIT-RELATED"/>
    <property type="match status" value="1"/>
</dbReference>
<dbReference type="EMBL" id="NGLE01000003">
    <property type="protein sequence ID" value="OTO07871.1"/>
    <property type="molecule type" value="Genomic_DNA"/>
</dbReference>
<reference evidence="2 4" key="2">
    <citation type="submission" date="2018-07" db="EMBL/GenBank/DDBJ databases">
        <title>The Genome Sequence of Enterococcus sp. DIV0659b.</title>
        <authorList>
            <consortium name="The Broad Institute Genomics Platform"/>
            <consortium name="The Broad Institute Genomic Center for Infectious Diseases"/>
            <person name="Earl A."/>
            <person name="Manson A."/>
            <person name="Schwartman J."/>
            <person name="Gilmore M."/>
            <person name="Abouelleil A."/>
            <person name="Cao P."/>
            <person name="Chapman S."/>
            <person name="Cusick C."/>
            <person name="Shea T."/>
            <person name="Young S."/>
            <person name="Neafsey D."/>
            <person name="Nusbaum C."/>
            <person name="Birren B."/>
        </authorList>
    </citation>
    <scope>NUCLEOTIDE SEQUENCE [LARGE SCALE GENOMIC DNA]</scope>
    <source>
        <strain evidence="2 4">4G2_DIV0659</strain>
    </source>
</reference>
<sequence>MNITIFGGSGFIGQKLAEELVARGHDVTSISRSGCPSDLNAAWTKKVHWVHSDILNDTHWHQSVQKADWIIDAIGILFEHPKKGITYDRFIVTPVREILSYLDDIPQPARLLFISANRAPFPLRNYMKAKRQAEQLIKKCSLQHVIIYPSLVVDKQRYSSVIGGNMVNVINKIPGLRKIVQGYDPIPREALAREIANVIDGKTSPYTHRRP</sequence>
<dbReference type="InterPro" id="IPR051207">
    <property type="entry name" value="ComplexI_NDUFA9_subunit"/>
</dbReference>
<dbReference type="SUPFAM" id="SSF51735">
    <property type="entry name" value="NAD(P)-binding Rossmann-fold domains"/>
    <property type="match status" value="1"/>
</dbReference>
<gene>
    <name evidence="2" type="ORF">A5880_001296</name>
    <name evidence="3" type="ORF">A5880_002141</name>
</gene>
<organism evidence="3">
    <name type="scientific">Candidatus Enterococcus mansonii</name>
    <dbReference type="NCBI Taxonomy" id="1834181"/>
    <lineage>
        <taxon>Bacteria</taxon>
        <taxon>Bacillati</taxon>
        <taxon>Bacillota</taxon>
        <taxon>Bacilli</taxon>
        <taxon>Lactobacillales</taxon>
        <taxon>Enterococcaceae</taxon>
        <taxon>Enterococcus</taxon>
    </lineage>
</organism>
<dbReference type="RefSeq" id="WP_086331023.1">
    <property type="nucleotide sequence ID" value="NZ_NGLE02000001.1"/>
</dbReference>
<comment type="caution">
    <text evidence="3">The sequence shown here is derived from an EMBL/GenBank/DDBJ whole genome shotgun (WGS) entry which is preliminary data.</text>
</comment>
<dbReference type="Pfam" id="PF13460">
    <property type="entry name" value="NAD_binding_10"/>
    <property type="match status" value="1"/>
</dbReference>
<dbReference type="AlphaFoldDB" id="A0A242CCD5"/>
<accession>A0A242CCD5</accession>
<dbReference type="PANTHER" id="PTHR12126:SF16">
    <property type="entry name" value="MIOREX COMPLEX COMPONENT 2"/>
    <property type="match status" value="1"/>
</dbReference>